<reference evidence="3" key="1">
    <citation type="submission" date="2016-10" db="EMBL/GenBank/DDBJ databases">
        <authorList>
            <person name="Varghese N."/>
            <person name="Submissions S."/>
        </authorList>
    </citation>
    <scope>NUCLEOTIDE SEQUENCE [LARGE SCALE GENOMIC DNA]</scope>
    <source>
        <strain evidence="3">DSM 40318</strain>
    </source>
</reference>
<keyword evidence="1" id="KW-0460">Magnesium</keyword>
<feature type="binding site" evidence="1">
    <location>
        <position position="297"/>
    </location>
    <ligand>
        <name>Mg(2+)</name>
        <dbReference type="ChEBI" id="CHEBI:18420"/>
        <label>1</label>
    </ligand>
</feature>
<evidence type="ECO:0000313" key="2">
    <source>
        <dbReference type="EMBL" id="SEC79682.1"/>
    </source>
</evidence>
<dbReference type="Proteomes" id="UP000198609">
    <property type="component" value="Unassembled WGS sequence"/>
</dbReference>
<evidence type="ECO:0000256" key="1">
    <source>
        <dbReference type="PIRSR" id="PIRSR605502-1"/>
    </source>
</evidence>
<dbReference type="RefSeq" id="WP_093465552.1">
    <property type="nucleotide sequence ID" value="NZ_FNST01000002.1"/>
</dbReference>
<name>A0A1H4VEY8_STRMJ</name>
<accession>A0A1H4VEY8</accession>
<organism evidence="2 3">
    <name type="scientific">Streptomyces melanosporofaciens</name>
    <dbReference type="NCBI Taxonomy" id="67327"/>
    <lineage>
        <taxon>Bacteria</taxon>
        <taxon>Bacillati</taxon>
        <taxon>Actinomycetota</taxon>
        <taxon>Actinomycetes</taxon>
        <taxon>Kitasatosporales</taxon>
        <taxon>Streptomycetaceae</taxon>
        <taxon>Streptomyces</taxon>
        <taxon>Streptomyces violaceusniger group</taxon>
    </lineage>
</organism>
<feature type="binding site" evidence="1">
    <location>
        <position position="300"/>
    </location>
    <ligand>
        <name>Mg(2+)</name>
        <dbReference type="ChEBI" id="CHEBI:18420"/>
        <label>1</label>
    </ligand>
</feature>
<dbReference type="GO" id="GO:0046872">
    <property type="term" value="F:metal ion binding"/>
    <property type="evidence" value="ECO:0007669"/>
    <property type="project" value="UniProtKB-KW"/>
</dbReference>
<keyword evidence="2" id="KW-0378">Hydrolase</keyword>
<dbReference type="InterPro" id="IPR005502">
    <property type="entry name" value="Ribosyl_crysJ1"/>
</dbReference>
<keyword evidence="3" id="KW-1185">Reference proteome</keyword>
<proteinExistence type="predicted"/>
<dbReference type="EMBL" id="FNST01000002">
    <property type="protein sequence ID" value="SEC79682.1"/>
    <property type="molecule type" value="Genomic_DNA"/>
</dbReference>
<keyword evidence="1" id="KW-0479">Metal-binding</keyword>
<dbReference type="AlphaFoldDB" id="A0A1H4VEY8"/>
<evidence type="ECO:0000313" key="3">
    <source>
        <dbReference type="Proteomes" id="UP000198609"/>
    </source>
</evidence>
<feature type="binding site" evidence="1">
    <location>
        <position position="299"/>
    </location>
    <ligand>
        <name>Mg(2+)</name>
        <dbReference type="ChEBI" id="CHEBI:18420"/>
        <label>1</label>
    </ligand>
</feature>
<dbReference type="InterPro" id="IPR036705">
    <property type="entry name" value="Ribosyl_crysJ1_sf"/>
</dbReference>
<dbReference type="Pfam" id="PF03747">
    <property type="entry name" value="ADP_ribosyl_GH"/>
    <property type="match status" value="1"/>
</dbReference>
<gene>
    <name evidence="2" type="ORF">SAMN04490356_5562</name>
</gene>
<comment type="cofactor">
    <cofactor evidence="1">
        <name>Mg(2+)</name>
        <dbReference type="ChEBI" id="CHEBI:18420"/>
    </cofactor>
    <text evidence="1">Binds 2 magnesium ions per subunit.</text>
</comment>
<dbReference type="SUPFAM" id="SSF101478">
    <property type="entry name" value="ADP-ribosylglycohydrolase"/>
    <property type="match status" value="1"/>
</dbReference>
<protein>
    <submittedName>
        <fullName evidence="2">ADP-ribosylglycohydrolase</fullName>
    </submittedName>
</protein>
<sequence>MALSGSALADRIHGGWLGRIAGNMLGKPIENGDHWTRDRIDRYLRRADALPLTDYLPALEPPPDPVEFALRPEWQSCVRGRIHGSCRDDDVDYSVLGLHLLETHGPGFTTEQVGEVWLLRLPYLQTFTAERVAYRNLTAGVKPPLSATLDNPYQEWIGALIRADVHGWVNPGDPQRAAAMARRDAVLSHTGNGVYGAMWAAALIAAAFTADGPRAAVASALDRIPPRCRLARTVRRAASLHDAGVAWADALAQLERETAGLPWIHVVPNAAVLTAGLLYGAGDFTKTIALTVRGGLDTDSNGATAGSVAGVLCGAAAIPPQWTEPLEDRVRSAVFGFDGARISDLAARTHRLAVSAGRQGLSVGSSPCDTSS</sequence>
<dbReference type="GO" id="GO:0016787">
    <property type="term" value="F:hydrolase activity"/>
    <property type="evidence" value="ECO:0007669"/>
    <property type="project" value="UniProtKB-KW"/>
</dbReference>
<dbReference type="Gene3D" id="1.10.4080.10">
    <property type="entry name" value="ADP-ribosylation/Crystallin J1"/>
    <property type="match status" value="1"/>
</dbReference>